<sequence length="417" mass="46368">MGQTVKYEVPPEIQFHGRWDLDGPNRYITHWAGSSLCFQTTCRSITVEIGSLTVPRLNFHNILWRFGTKSLTKTALVKGRRSMKLTVSEAQGAGGEKPRDVTIMLCDWGAKLQILGISATDDAKEDEANDSRLLAPSLGTTPSPMLFIGDSLVSGFTPLYSGLVLPHGSYQTFGSIIVRTLRGKGLDARLEMVAYPGIRLVTTNQHSKGMEDVFWDGIDGAGGWDQRSKDNPEDIFICIGTNDRGWGIGSEEFIDHYKAFVRKLRDSYPEGLKRMHLISPFGVFPESRKDKDKDLPGKSGAEIEKFKVADVNMKDPNNKDDSKDADEISVGLAVYEPDVQRMVEELSKEWSEEDPQGVQLYHIPTRGWINGHKTCDGIHPASEGHEAIAIRLLRYVDNLCFPGGNLFDPQNPIYPAP</sequence>
<dbReference type="PANTHER" id="PTHR37834">
    <property type="entry name" value="GDSL-LIKE LIPASE/ACYLHYDROLASE DOMAIN PROTEIN (AFU_ORTHOLOGUE AFUA_2G00620)"/>
    <property type="match status" value="1"/>
</dbReference>
<dbReference type="AlphaFoldDB" id="A0A0C9TF80"/>
<evidence type="ECO:0000259" key="1">
    <source>
        <dbReference type="Pfam" id="PF13472"/>
    </source>
</evidence>
<dbReference type="EMBL" id="KN837319">
    <property type="protein sequence ID" value="KIJ27958.1"/>
    <property type="molecule type" value="Genomic_DNA"/>
</dbReference>
<dbReference type="OrthoDB" id="3241977at2759"/>
<dbReference type="HOGENOM" id="CLU_659175_0_0_1"/>
<organism evidence="2 3">
    <name type="scientific">Sphaerobolus stellatus (strain SS14)</name>
    <dbReference type="NCBI Taxonomy" id="990650"/>
    <lineage>
        <taxon>Eukaryota</taxon>
        <taxon>Fungi</taxon>
        <taxon>Dikarya</taxon>
        <taxon>Basidiomycota</taxon>
        <taxon>Agaricomycotina</taxon>
        <taxon>Agaricomycetes</taxon>
        <taxon>Phallomycetidae</taxon>
        <taxon>Geastrales</taxon>
        <taxon>Sphaerobolaceae</taxon>
        <taxon>Sphaerobolus</taxon>
    </lineage>
</organism>
<dbReference type="InterPro" id="IPR052762">
    <property type="entry name" value="PCW_deacetylase/CE"/>
</dbReference>
<dbReference type="SUPFAM" id="SSF52266">
    <property type="entry name" value="SGNH hydrolase"/>
    <property type="match status" value="1"/>
</dbReference>
<dbReference type="InterPro" id="IPR013830">
    <property type="entry name" value="SGNH_hydro"/>
</dbReference>
<keyword evidence="3" id="KW-1185">Reference proteome</keyword>
<proteinExistence type="predicted"/>
<gene>
    <name evidence="2" type="ORF">M422DRAFT_270809</name>
</gene>
<evidence type="ECO:0000313" key="2">
    <source>
        <dbReference type="EMBL" id="KIJ27958.1"/>
    </source>
</evidence>
<evidence type="ECO:0000313" key="3">
    <source>
        <dbReference type="Proteomes" id="UP000054279"/>
    </source>
</evidence>
<reference evidence="2 3" key="1">
    <citation type="submission" date="2014-06" db="EMBL/GenBank/DDBJ databases">
        <title>Evolutionary Origins and Diversification of the Mycorrhizal Mutualists.</title>
        <authorList>
            <consortium name="DOE Joint Genome Institute"/>
            <consortium name="Mycorrhizal Genomics Consortium"/>
            <person name="Kohler A."/>
            <person name="Kuo A."/>
            <person name="Nagy L.G."/>
            <person name="Floudas D."/>
            <person name="Copeland A."/>
            <person name="Barry K.W."/>
            <person name="Cichocki N."/>
            <person name="Veneault-Fourrey C."/>
            <person name="LaButti K."/>
            <person name="Lindquist E.A."/>
            <person name="Lipzen A."/>
            <person name="Lundell T."/>
            <person name="Morin E."/>
            <person name="Murat C."/>
            <person name="Riley R."/>
            <person name="Ohm R."/>
            <person name="Sun H."/>
            <person name="Tunlid A."/>
            <person name="Henrissat B."/>
            <person name="Grigoriev I.V."/>
            <person name="Hibbett D.S."/>
            <person name="Martin F."/>
        </authorList>
    </citation>
    <scope>NUCLEOTIDE SEQUENCE [LARGE SCALE GENOMIC DNA]</scope>
    <source>
        <strain evidence="2 3">SS14</strain>
    </source>
</reference>
<feature type="domain" description="SGNH hydrolase-type esterase" evidence="1">
    <location>
        <begin position="147"/>
        <end position="292"/>
    </location>
</feature>
<accession>A0A0C9TF80</accession>
<dbReference type="Gene3D" id="3.40.50.1110">
    <property type="entry name" value="SGNH hydrolase"/>
    <property type="match status" value="1"/>
</dbReference>
<dbReference type="Proteomes" id="UP000054279">
    <property type="component" value="Unassembled WGS sequence"/>
</dbReference>
<protein>
    <recommendedName>
        <fullName evidence="1">SGNH hydrolase-type esterase domain-containing protein</fullName>
    </recommendedName>
</protein>
<name>A0A0C9TF80_SPHS4</name>
<dbReference type="PANTHER" id="PTHR37834:SF2">
    <property type="entry name" value="ESTERASE, SGNH HYDROLASE-TYPE"/>
    <property type="match status" value="1"/>
</dbReference>
<dbReference type="InterPro" id="IPR036514">
    <property type="entry name" value="SGNH_hydro_sf"/>
</dbReference>
<dbReference type="Pfam" id="PF13472">
    <property type="entry name" value="Lipase_GDSL_2"/>
    <property type="match status" value="1"/>
</dbReference>